<evidence type="ECO:0000313" key="5">
    <source>
        <dbReference type="Proteomes" id="UP000651837"/>
    </source>
</evidence>
<proteinExistence type="predicted"/>
<evidence type="ECO:0000313" key="4">
    <source>
        <dbReference type="Proteomes" id="UP000245667"/>
    </source>
</evidence>
<dbReference type="Proteomes" id="UP000245667">
    <property type="component" value="Unassembled WGS sequence"/>
</dbReference>
<comment type="caution">
    <text evidence="3">The sequence shown here is derived from an EMBL/GenBank/DDBJ whole genome shotgun (WGS) entry which is preliminary data.</text>
</comment>
<sequence length="114" mass="12849">MKKAFYTLILVMLLGVNYGTASTPENHEPKAAKFLTSQIHHMLGEFSIPDEIRGSKAEVRMAVDKGNYLRILSIETDNEALKSYIKSAIDFERLSKGTFEQGVVYRIPIEVAKK</sequence>
<evidence type="ECO:0000313" key="2">
    <source>
        <dbReference type="EMBL" id="MBD1259189.1"/>
    </source>
</evidence>
<feature type="signal peptide" evidence="1">
    <location>
        <begin position="1"/>
        <end position="21"/>
    </location>
</feature>
<dbReference type="Proteomes" id="UP000651837">
    <property type="component" value="Unassembled WGS sequence"/>
</dbReference>
<organism evidence="3 4">
    <name type="scientific">Maribacter polysiphoniae</name>
    <dbReference type="NCBI Taxonomy" id="429344"/>
    <lineage>
        <taxon>Bacteria</taxon>
        <taxon>Pseudomonadati</taxon>
        <taxon>Bacteroidota</taxon>
        <taxon>Flavobacteriia</taxon>
        <taxon>Flavobacteriales</taxon>
        <taxon>Flavobacteriaceae</taxon>
        <taxon>Maribacter</taxon>
    </lineage>
</organism>
<evidence type="ECO:0000256" key="1">
    <source>
        <dbReference type="SAM" id="SignalP"/>
    </source>
</evidence>
<dbReference type="OrthoDB" id="1438042at2"/>
<feature type="chain" id="PRO_5016419413" description="TonB-like protein" evidence="1">
    <location>
        <begin position="22"/>
        <end position="114"/>
    </location>
</feature>
<dbReference type="AlphaFoldDB" id="A0A316E3V4"/>
<keyword evidence="1" id="KW-0732">Signal</keyword>
<dbReference type="RefSeq" id="WP_109649291.1">
    <property type="nucleotide sequence ID" value="NZ_CAJQNU010000044.1"/>
</dbReference>
<name>A0A316E3V4_9FLAO</name>
<reference evidence="3 4" key="1">
    <citation type="submission" date="2018-05" db="EMBL/GenBank/DDBJ databases">
        <title>Genomic Encyclopedia of Archaeal and Bacterial Type Strains, Phase II (KMG-II): from individual species to whole genera.</title>
        <authorList>
            <person name="Goeker M."/>
        </authorList>
    </citation>
    <scope>NUCLEOTIDE SEQUENCE [LARGE SCALE GENOMIC DNA]</scope>
    <source>
        <strain evidence="3 4">DSM 23514</strain>
    </source>
</reference>
<evidence type="ECO:0000313" key="3">
    <source>
        <dbReference type="EMBL" id="PWK24745.1"/>
    </source>
</evidence>
<keyword evidence="5" id="KW-1185">Reference proteome</keyword>
<evidence type="ECO:0008006" key="6">
    <source>
        <dbReference type="Google" id="ProtNLM"/>
    </source>
</evidence>
<gene>
    <name evidence="2" type="ORF">HZY62_01200</name>
    <name evidence="3" type="ORF">LX92_01110</name>
</gene>
<protein>
    <recommendedName>
        <fullName evidence="6">TonB-like protein</fullName>
    </recommendedName>
</protein>
<dbReference type="EMBL" id="JACWLN010000001">
    <property type="protein sequence ID" value="MBD1259189.1"/>
    <property type="molecule type" value="Genomic_DNA"/>
</dbReference>
<dbReference type="EMBL" id="QGGQ01000002">
    <property type="protein sequence ID" value="PWK24745.1"/>
    <property type="molecule type" value="Genomic_DNA"/>
</dbReference>
<reference evidence="2 5" key="2">
    <citation type="submission" date="2020-07" db="EMBL/GenBank/DDBJ databases">
        <title>The draft genome sequence of Maribacter polysiphoniae KCTC 22021.</title>
        <authorList>
            <person name="Mu L."/>
        </authorList>
    </citation>
    <scope>NUCLEOTIDE SEQUENCE [LARGE SCALE GENOMIC DNA]</scope>
    <source>
        <strain evidence="2 5">KCTC 22021</strain>
    </source>
</reference>
<accession>A0A316E3V4</accession>